<accession>A0A4U8UQL7</accession>
<dbReference type="PANTHER" id="PTHR13774:SF17">
    <property type="entry name" value="PHENAZINE BIOSYNTHESIS-LIKE DOMAIN-CONTAINING PROTEIN"/>
    <property type="match status" value="1"/>
</dbReference>
<evidence type="ECO:0000313" key="4">
    <source>
        <dbReference type="Proteomes" id="UP000298663"/>
    </source>
</evidence>
<organism evidence="3 4">
    <name type="scientific">Steinernema carpocapsae</name>
    <name type="common">Entomopathogenic nematode</name>
    <dbReference type="NCBI Taxonomy" id="34508"/>
    <lineage>
        <taxon>Eukaryota</taxon>
        <taxon>Metazoa</taxon>
        <taxon>Ecdysozoa</taxon>
        <taxon>Nematoda</taxon>
        <taxon>Chromadorea</taxon>
        <taxon>Rhabditida</taxon>
        <taxon>Tylenchina</taxon>
        <taxon>Panagrolaimomorpha</taxon>
        <taxon>Strongyloidoidea</taxon>
        <taxon>Steinernematidae</taxon>
        <taxon>Steinernema</taxon>
    </lineage>
</organism>
<evidence type="ECO:0000256" key="1">
    <source>
        <dbReference type="ARBA" id="ARBA00008270"/>
    </source>
</evidence>
<dbReference type="Pfam" id="PF02567">
    <property type="entry name" value="PhzC-PhzF"/>
    <property type="match status" value="1"/>
</dbReference>
<keyword evidence="4" id="KW-1185">Reference proteome</keyword>
<dbReference type="SUPFAM" id="SSF54506">
    <property type="entry name" value="Diaminopimelate epimerase-like"/>
    <property type="match status" value="1"/>
</dbReference>
<dbReference type="EMBL" id="AZBU02000001">
    <property type="protein sequence ID" value="TMS34417.1"/>
    <property type="molecule type" value="Genomic_DNA"/>
</dbReference>
<dbReference type="Proteomes" id="UP000298663">
    <property type="component" value="Chromosome X"/>
</dbReference>
<reference evidence="3 4" key="2">
    <citation type="journal article" date="2019" name="G3 (Bethesda)">
        <title>Hybrid Assembly of the Genome of the Entomopathogenic Nematode Steinernema carpocapsae Identifies the X-Chromosome.</title>
        <authorList>
            <person name="Serra L."/>
            <person name="Macchietto M."/>
            <person name="Macias-Munoz A."/>
            <person name="McGill C.J."/>
            <person name="Rodriguez I.M."/>
            <person name="Rodriguez B."/>
            <person name="Murad R."/>
            <person name="Mortazavi A."/>
        </authorList>
    </citation>
    <scope>NUCLEOTIDE SEQUENCE [LARGE SCALE GENOMIC DNA]</scope>
    <source>
        <strain evidence="3 4">ALL</strain>
    </source>
</reference>
<dbReference type="GO" id="GO:0005737">
    <property type="term" value="C:cytoplasm"/>
    <property type="evidence" value="ECO:0007669"/>
    <property type="project" value="TreeGrafter"/>
</dbReference>
<gene>
    <name evidence="3" type="ORF">L596_002014</name>
</gene>
<dbReference type="OrthoDB" id="75169at2759"/>
<dbReference type="InterPro" id="IPR003719">
    <property type="entry name" value="Phenazine_PhzF-like"/>
</dbReference>
<evidence type="ECO:0008006" key="5">
    <source>
        <dbReference type="Google" id="ProtNLM"/>
    </source>
</evidence>
<proteinExistence type="inferred from homology"/>
<protein>
    <recommendedName>
        <fullName evidence="5">Phenazine biosynthesis-like domain-containing protein</fullName>
    </recommendedName>
</protein>
<dbReference type="PANTHER" id="PTHR13774">
    <property type="entry name" value="PHENAZINE BIOSYNTHESIS PROTEIN"/>
    <property type="match status" value="1"/>
</dbReference>
<sequence>MKLDSKLRGAVYAPKPKILVLVLDETLTRNEFGAIDHCADEIHKSDPNGDYLEAVIVTMNPKNSVSQGFVDKDGNPFDYASRYFGPWVGVPEDPATGSSHSYLAELWKNYINKEELYAYQHYPGRGAQFRIRPVGDRVEIVGKAVTMVEGRAHF</sequence>
<dbReference type="STRING" id="34508.A0A4U8UQL7"/>
<evidence type="ECO:0000313" key="3">
    <source>
        <dbReference type="EMBL" id="TMS34417.1"/>
    </source>
</evidence>
<dbReference type="AlphaFoldDB" id="A0A4U8UQL7"/>
<name>A0A4U8UQL7_STECR</name>
<keyword evidence="2" id="KW-0413">Isomerase</keyword>
<dbReference type="Gene3D" id="3.10.310.10">
    <property type="entry name" value="Diaminopimelate Epimerase, Chain A, domain 1"/>
    <property type="match status" value="1"/>
</dbReference>
<dbReference type="EMBL" id="CM016762">
    <property type="protein sequence ID" value="TMS34417.1"/>
    <property type="molecule type" value="Genomic_DNA"/>
</dbReference>
<reference evidence="3 4" key="1">
    <citation type="journal article" date="2015" name="Genome Biol.">
        <title>Comparative genomics of Steinernema reveals deeply conserved gene regulatory networks.</title>
        <authorList>
            <person name="Dillman A.R."/>
            <person name="Macchietto M."/>
            <person name="Porter C.F."/>
            <person name="Rogers A."/>
            <person name="Williams B."/>
            <person name="Antoshechkin I."/>
            <person name="Lee M.M."/>
            <person name="Goodwin Z."/>
            <person name="Lu X."/>
            <person name="Lewis E.E."/>
            <person name="Goodrich-Blair H."/>
            <person name="Stock S.P."/>
            <person name="Adams B.J."/>
            <person name="Sternberg P.W."/>
            <person name="Mortazavi A."/>
        </authorList>
    </citation>
    <scope>NUCLEOTIDE SEQUENCE [LARGE SCALE GENOMIC DNA]</scope>
    <source>
        <strain evidence="3 4">ALL</strain>
    </source>
</reference>
<evidence type="ECO:0000256" key="2">
    <source>
        <dbReference type="ARBA" id="ARBA00023235"/>
    </source>
</evidence>
<comment type="caution">
    <text evidence="3">The sequence shown here is derived from an EMBL/GenBank/DDBJ whole genome shotgun (WGS) entry which is preliminary data.</text>
</comment>
<comment type="similarity">
    <text evidence="1">Belongs to the PhzF family.</text>
</comment>
<dbReference type="GO" id="GO:0016853">
    <property type="term" value="F:isomerase activity"/>
    <property type="evidence" value="ECO:0007669"/>
    <property type="project" value="UniProtKB-KW"/>
</dbReference>